<dbReference type="InterPro" id="IPR051016">
    <property type="entry name" value="Diverse_Substrate_AcTransf"/>
</dbReference>
<organism evidence="5 6">
    <name type="scientific">Aquirufa nivalisilvae</name>
    <dbReference type="NCBI Taxonomy" id="2516557"/>
    <lineage>
        <taxon>Bacteria</taxon>
        <taxon>Pseudomonadati</taxon>
        <taxon>Bacteroidota</taxon>
        <taxon>Cytophagia</taxon>
        <taxon>Cytophagales</taxon>
        <taxon>Flectobacillaceae</taxon>
        <taxon>Aquirufa</taxon>
    </lineage>
</organism>
<keyword evidence="6" id="KW-1185">Reference proteome</keyword>
<evidence type="ECO:0000256" key="3">
    <source>
        <dbReference type="ARBA" id="ARBA00023315"/>
    </source>
</evidence>
<dbReference type="Pfam" id="PF00583">
    <property type="entry name" value="Acetyltransf_1"/>
    <property type="match status" value="1"/>
</dbReference>
<dbReference type="RefSeq" id="WP_109322934.1">
    <property type="nucleotide sequence ID" value="NZ_CP029346.1"/>
</dbReference>
<dbReference type="AlphaFoldDB" id="A0A2S2DV59"/>
<dbReference type="PANTHER" id="PTHR10545">
    <property type="entry name" value="DIAMINE N-ACETYLTRANSFERASE"/>
    <property type="match status" value="1"/>
</dbReference>
<dbReference type="PANTHER" id="PTHR10545:SF29">
    <property type="entry name" value="GH14572P-RELATED"/>
    <property type="match status" value="1"/>
</dbReference>
<evidence type="ECO:0000256" key="1">
    <source>
        <dbReference type="ARBA" id="ARBA00008694"/>
    </source>
</evidence>
<dbReference type="PROSITE" id="PS51186">
    <property type="entry name" value="GNAT"/>
    <property type="match status" value="1"/>
</dbReference>
<evidence type="ECO:0000256" key="2">
    <source>
        <dbReference type="ARBA" id="ARBA00022679"/>
    </source>
</evidence>
<reference evidence="6" key="1">
    <citation type="submission" date="2018-05" db="EMBL/GenBank/DDBJ databases">
        <title>Pseudarcicella sp. HME7025 Genome sequencing and assembly.</title>
        <authorList>
            <person name="Kim H."/>
            <person name="Kang H."/>
            <person name="Joh K."/>
        </authorList>
    </citation>
    <scope>NUCLEOTIDE SEQUENCE [LARGE SCALE GENOMIC DNA]</scope>
    <source>
        <strain evidence="6">HME7025</strain>
    </source>
</reference>
<comment type="similarity">
    <text evidence="1">Belongs to the acetyltransferase family.</text>
</comment>
<proteinExistence type="inferred from homology"/>
<dbReference type="GO" id="GO:0004145">
    <property type="term" value="F:diamine N-acetyltransferase activity"/>
    <property type="evidence" value="ECO:0007669"/>
    <property type="project" value="UniProtKB-EC"/>
</dbReference>
<protein>
    <submittedName>
        <fullName evidence="5">Diamine N-acetyltransferase</fullName>
        <ecNumber evidence="5">2.3.1.57</ecNumber>
    </submittedName>
</protein>
<gene>
    <name evidence="5" type="primary">speG</name>
    <name evidence="5" type="ORF">HME7025_01376</name>
</gene>
<keyword evidence="3 5" id="KW-0012">Acyltransferase</keyword>
<dbReference type="SUPFAM" id="SSF55729">
    <property type="entry name" value="Acyl-CoA N-acyltransferases (Nat)"/>
    <property type="match status" value="1"/>
</dbReference>
<dbReference type="Gene3D" id="3.40.630.30">
    <property type="match status" value="1"/>
</dbReference>
<keyword evidence="2 5" id="KW-0808">Transferase</keyword>
<name>A0A2S2DV59_9BACT</name>
<evidence type="ECO:0000259" key="4">
    <source>
        <dbReference type="PROSITE" id="PS51186"/>
    </source>
</evidence>
<accession>A0A2S2DV59</accession>
<evidence type="ECO:0000313" key="5">
    <source>
        <dbReference type="EMBL" id="AWL09236.1"/>
    </source>
</evidence>
<dbReference type="InterPro" id="IPR000182">
    <property type="entry name" value="GNAT_dom"/>
</dbReference>
<dbReference type="OrthoDB" id="9805924at2"/>
<dbReference type="FunFam" id="3.40.630.30:FF:000064">
    <property type="entry name" value="GNAT family acetyltransferase"/>
    <property type="match status" value="1"/>
</dbReference>
<sequence>MEQIEIRKARIDDVPAIYDLVKELALFEKAPNEVSSSFDDFIQNGFQENPIFASNLIFFEGKLAGFALWYFRFSTWKGKRLYLEDLYIKEEFRSLGLGKMLLDETVLEAKRTQCTGMMWQVLDWNEPAIQFYSKYGVKFDAGWLNVHLDL</sequence>
<dbReference type="CDD" id="cd04301">
    <property type="entry name" value="NAT_SF"/>
    <property type="match status" value="1"/>
</dbReference>
<feature type="domain" description="N-acetyltransferase" evidence="4">
    <location>
        <begin position="4"/>
        <end position="150"/>
    </location>
</feature>
<dbReference type="Proteomes" id="UP000245468">
    <property type="component" value="Chromosome"/>
</dbReference>
<dbReference type="KEGG" id="psez:HME7025_01376"/>
<dbReference type="EC" id="2.3.1.57" evidence="5"/>
<evidence type="ECO:0000313" key="6">
    <source>
        <dbReference type="Proteomes" id="UP000245468"/>
    </source>
</evidence>
<dbReference type="InterPro" id="IPR016181">
    <property type="entry name" value="Acyl_CoA_acyltransferase"/>
</dbReference>
<dbReference type="EMBL" id="CP029346">
    <property type="protein sequence ID" value="AWL09236.1"/>
    <property type="molecule type" value="Genomic_DNA"/>
</dbReference>